<dbReference type="GO" id="GO:0005524">
    <property type="term" value="F:ATP binding"/>
    <property type="evidence" value="ECO:0007669"/>
    <property type="project" value="UniProtKB-KW"/>
</dbReference>
<evidence type="ECO:0000259" key="7">
    <source>
        <dbReference type="SMART" id="SM00382"/>
    </source>
</evidence>
<dbReference type="Gene3D" id="3.40.50.300">
    <property type="entry name" value="P-loop containing nucleotide triphosphate hydrolases"/>
    <property type="match status" value="1"/>
</dbReference>
<dbReference type="PANTHER" id="PTHR42711:SF5">
    <property type="entry name" value="ABC TRANSPORTER ATP-BINDING PROTEIN NATA"/>
    <property type="match status" value="1"/>
</dbReference>
<dbReference type="InterPro" id="IPR003439">
    <property type="entry name" value="ABC_transporter-like_ATP-bd"/>
</dbReference>
<dbReference type="GO" id="GO:0005886">
    <property type="term" value="C:plasma membrane"/>
    <property type="evidence" value="ECO:0007669"/>
    <property type="project" value="UniProtKB-SubCell"/>
</dbReference>
<evidence type="ECO:0000256" key="6">
    <source>
        <dbReference type="ARBA" id="ARBA00023251"/>
    </source>
</evidence>
<evidence type="ECO:0000256" key="1">
    <source>
        <dbReference type="ARBA" id="ARBA00004202"/>
    </source>
</evidence>
<comment type="subcellular location">
    <subcellularLocation>
        <location evidence="1">Cell membrane</location>
        <topology evidence="1">Peripheral membrane protein</topology>
    </subcellularLocation>
</comment>
<dbReference type="CDD" id="cd00267">
    <property type="entry name" value="ABC_ATPase"/>
    <property type="match status" value="1"/>
</dbReference>
<keyword evidence="4" id="KW-0547">Nucleotide-binding</keyword>
<dbReference type="Proteomes" id="UP000239209">
    <property type="component" value="Unassembled WGS sequence"/>
</dbReference>
<name>A0A2T0SCL7_9ACTN</name>
<keyword evidence="6" id="KW-0046">Antibiotic resistance</keyword>
<dbReference type="OrthoDB" id="3243210at2"/>
<dbReference type="InterPro" id="IPR003593">
    <property type="entry name" value="AAA+_ATPase"/>
</dbReference>
<dbReference type="SMART" id="SM00382">
    <property type="entry name" value="AAA"/>
    <property type="match status" value="1"/>
</dbReference>
<evidence type="ECO:0000256" key="3">
    <source>
        <dbReference type="ARBA" id="ARBA00022448"/>
    </source>
</evidence>
<dbReference type="Pfam" id="PF00005">
    <property type="entry name" value="ABC_tran"/>
    <property type="match status" value="1"/>
</dbReference>
<dbReference type="InterPro" id="IPR027417">
    <property type="entry name" value="P-loop_NTPase"/>
</dbReference>
<evidence type="ECO:0000313" key="9">
    <source>
        <dbReference type="Proteomes" id="UP000239209"/>
    </source>
</evidence>
<keyword evidence="5 8" id="KW-0067">ATP-binding</keyword>
<evidence type="ECO:0000256" key="4">
    <source>
        <dbReference type="ARBA" id="ARBA00022741"/>
    </source>
</evidence>
<keyword evidence="3" id="KW-0813">Transport</keyword>
<feature type="domain" description="AAA+ ATPase" evidence="7">
    <location>
        <begin position="28"/>
        <end position="181"/>
    </location>
</feature>
<dbReference type="SUPFAM" id="SSF52540">
    <property type="entry name" value="P-loop containing nucleoside triphosphate hydrolases"/>
    <property type="match status" value="1"/>
</dbReference>
<dbReference type="EMBL" id="PVZG01000003">
    <property type="protein sequence ID" value="PRY31121.1"/>
    <property type="molecule type" value="Genomic_DNA"/>
</dbReference>
<evidence type="ECO:0000256" key="2">
    <source>
        <dbReference type="ARBA" id="ARBA00005417"/>
    </source>
</evidence>
<dbReference type="AlphaFoldDB" id="A0A2T0SCL7"/>
<dbReference type="InterPro" id="IPR050763">
    <property type="entry name" value="ABC_transporter_ATP-binding"/>
</dbReference>
<dbReference type="GO" id="GO:0016887">
    <property type="term" value="F:ATP hydrolysis activity"/>
    <property type="evidence" value="ECO:0007669"/>
    <property type="project" value="InterPro"/>
</dbReference>
<gene>
    <name evidence="8" type="ORF">CLV70_1035</name>
</gene>
<comment type="similarity">
    <text evidence="2">Belongs to the ABC transporter superfamily.</text>
</comment>
<evidence type="ECO:0000256" key="5">
    <source>
        <dbReference type="ARBA" id="ARBA00022840"/>
    </source>
</evidence>
<reference evidence="8 9" key="1">
    <citation type="submission" date="2018-03" db="EMBL/GenBank/DDBJ databases">
        <title>Genomic Encyclopedia of Archaeal and Bacterial Type Strains, Phase II (KMG-II): from individual species to whole genera.</title>
        <authorList>
            <person name="Goeker M."/>
        </authorList>
    </citation>
    <scope>NUCLEOTIDE SEQUENCE [LARGE SCALE GENOMIC DNA]</scope>
    <source>
        <strain evidence="8 9">DSM 45348</strain>
    </source>
</reference>
<dbReference type="PANTHER" id="PTHR42711">
    <property type="entry name" value="ABC TRANSPORTER ATP-BINDING PROTEIN"/>
    <property type="match status" value="1"/>
</dbReference>
<organism evidence="8 9">
    <name type="scientific">Pseudosporangium ferrugineum</name>
    <dbReference type="NCBI Taxonomy" id="439699"/>
    <lineage>
        <taxon>Bacteria</taxon>
        <taxon>Bacillati</taxon>
        <taxon>Actinomycetota</taxon>
        <taxon>Actinomycetes</taxon>
        <taxon>Micromonosporales</taxon>
        <taxon>Micromonosporaceae</taxon>
        <taxon>Pseudosporangium</taxon>
    </lineage>
</organism>
<proteinExistence type="inferred from homology"/>
<sequence>MTVLRARGAGVRHRRRWLFQDLDLDVSPGEVAAVVGPPGSGRTTMLLALAQRFRLSAGRVDITGTAELGHVPGVSEPESVLTVAEHVRERMLLTGRRPGGETALHGLDPAARGFELSPYERQVWGLVLARISDPQVVALDGVDEGLDAGEREALWRLIGETTAEGVAVLITAREVDEKRVSTVVRLHGRDDREGDEK</sequence>
<accession>A0A2T0SCL7</accession>
<evidence type="ECO:0000313" key="8">
    <source>
        <dbReference type="EMBL" id="PRY31121.1"/>
    </source>
</evidence>
<dbReference type="RefSeq" id="WP_106126042.1">
    <property type="nucleotide sequence ID" value="NZ_PVZG01000003.1"/>
</dbReference>
<keyword evidence="9" id="KW-1185">Reference proteome</keyword>
<protein>
    <submittedName>
        <fullName evidence="8">ABC-2 type transport system ATP-binding protein</fullName>
    </submittedName>
</protein>
<comment type="caution">
    <text evidence="8">The sequence shown here is derived from an EMBL/GenBank/DDBJ whole genome shotgun (WGS) entry which is preliminary data.</text>
</comment>
<dbReference type="GO" id="GO:0046677">
    <property type="term" value="P:response to antibiotic"/>
    <property type="evidence" value="ECO:0007669"/>
    <property type="project" value="UniProtKB-KW"/>
</dbReference>